<keyword evidence="2" id="KW-1185">Reference proteome</keyword>
<dbReference type="Proteomes" id="UP000267821">
    <property type="component" value="Unassembled WGS sequence"/>
</dbReference>
<name>A0A3N4LVV4_9PEZI</name>
<dbReference type="AlphaFoldDB" id="A0A3N4LVV4"/>
<dbReference type="InParanoid" id="A0A3N4LVV4"/>
<proteinExistence type="predicted"/>
<reference evidence="1 2" key="1">
    <citation type="journal article" date="2018" name="Nat. Ecol. Evol.">
        <title>Pezizomycetes genomes reveal the molecular basis of ectomycorrhizal truffle lifestyle.</title>
        <authorList>
            <person name="Murat C."/>
            <person name="Payen T."/>
            <person name="Noel B."/>
            <person name="Kuo A."/>
            <person name="Morin E."/>
            <person name="Chen J."/>
            <person name="Kohler A."/>
            <person name="Krizsan K."/>
            <person name="Balestrini R."/>
            <person name="Da Silva C."/>
            <person name="Montanini B."/>
            <person name="Hainaut M."/>
            <person name="Levati E."/>
            <person name="Barry K.W."/>
            <person name="Belfiori B."/>
            <person name="Cichocki N."/>
            <person name="Clum A."/>
            <person name="Dockter R.B."/>
            <person name="Fauchery L."/>
            <person name="Guy J."/>
            <person name="Iotti M."/>
            <person name="Le Tacon F."/>
            <person name="Lindquist E.A."/>
            <person name="Lipzen A."/>
            <person name="Malagnac F."/>
            <person name="Mello A."/>
            <person name="Molinier V."/>
            <person name="Miyauchi S."/>
            <person name="Poulain J."/>
            <person name="Riccioni C."/>
            <person name="Rubini A."/>
            <person name="Sitrit Y."/>
            <person name="Splivallo R."/>
            <person name="Traeger S."/>
            <person name="Wang M."/>
            <person name="Zifcakova L."/>
            <person name="Wipf D."/>
            <person name="Zambonelli A."/>
            <person name="Paolocci F."/>
            <person name="Nowrousian M."/>
            <person name="Ottonello S."/>
            <person name="Baldrian P."/>
            <person name="Spatafora J.W."/>
            <person name="Henrissat B."/>
            <person name="Nagy L.G."/>
            <person name="Aury J.M."/>
            <person name="Wincker P."/>
            <person name="Grigoriev I.V."/>
            <person name="Bonfante P."/>
            <person name="Martin F.M."/>
        </authorList>
    </citation>
    <scope>NUCLEOTIDE SEQUENCE [LARGE SCALE GENOMIC DNA]</scope>
    <source>
        <strain evidence="1 2">ATCC MYA-4762</strain>
    </source>
</reference>
<gene>
    <name evidence="1" type="ORF">L211DRAFT_661547</name>
</gene>
<accession>A0A3N4LVV4</accession>
<dbReference type="EMBL" id="ML121533">
    <property type="protein sequence ID" value="RPB26920.1"/>
    <property type="molecule type" value="Genomic_DNA"/>
</dbReference>
<evidence type="ECO:0000313" key="2">
    <source>
        <dbReference type="Proteomes" id="UP000267821"/>
    </source>
</evidence>
<evidence type="ECO:0000313" key="1">
    <source>
        <dbReference type="EMBL" id="RPB26920.1"/>
    </source>
</evidence>
<dbReference type="OrthoDB" id="5355583at2759"/>
<sequence length="58" mass="6852">MFVNYESNNDIGGVLYGFVTTGEDWEMIRYDGNCFLVTKKFTAMFICQWKPYSGEYRD</sequence>
<organism evidence="1 2">
    <name type="scientific">Terfezia boudieri ATCC MYA-4762</name>
    <dbReference type="NCBI Taxonomy" id="1051890"/>
    <lineage>
        <taxon>Eukaryota</taxon>
        <taxon>Fungi</taxon>
        <taxon>Dikarya</taxon>
        <taxon>Ascomycota</taxon>
        <taxon>Pezizomycotina</taxon>
        <taxon>Pezizomycetes</taxon>
        <taxon>Pezizales</taxon>
        <taxon>Pezizaceae</taxon>
        <taxon>Terfezia</taxon>
    </lineage>
</organism>
<protein>
    <submittedName>
        <fullName evidence="1">Uncharacterized protein</fullName>
    </submittedName>
</protein>